<evidence type="ECO:0000256" key="1">
    <source>
        <dbReference type="ARBA" id="ARBA00004651"/>
    </source>
</evidence>
<keyword evidence="5 7" id="KW-1133">Transmembrane helix</keyword>
<dbReference type="InterPro" id="IPR000731">
    <property type="entry name" value="SSD"/>
</dbReference>
<feature type="transmembrane region" description="Helical" evidence="7">
    <location>
        <begin position="275"/>
        <end position="295"/>
    </location>
</feature>
<organism evidence="9">
    <name type="scientific">marine sediment metagenome</name>
    <dbReference type="NCBI Taxonomy" id="412755"/>
    <lineage>
        <taxon>unclassified sequences</taxon>
        <taxon>metagenomes</taxon>
        <taxon>ecological metagenomes</taxon>
    </lineage>
</organism>
<evidence type="ECO:0000256" key="7">
    <source>
        <dbReference type="SAM" id="Phobius"/>
    </source>
</evidence>
<dbReference type="Pfam" id="PF03176">
    <property type="entry name" value="MMPL"/>
    <property type="match status" value="2"/>
</dbReference>
<dbReference type="PANTHER" id="PTHR33406:SF6">
    <property type="entry name" value="MEMBRANE PROTEIN YDGH-RELATED"/>
    <property type="match status" value="1"/>
</dbReference>
<accession>A0A0F9Z576</accession>
<dbReference type="PROSITE" id="PS50156">
    <property type="entry name" value="SSD"/>
    <property type="match status" value="2"/>
</dbReference>
<dbReference type="EMBL" id="LAZR01000001">
    <property type="protein sequence ID" value="KKO12419.1"/>
    <property type="molecule type" value="Genomic_DNA"/>
</dbReference>
<evidence type="ECO:0000259" key="8">
    <source>
        <dbReference type="PROSITE" id="PS50156"/>
    </source>
</evidence>
<feature type="transmembrane region" description="Helical" evidence="7">
    <location>
        <begin position="741"/>
        <end position="767"/>
    </location>
</feature>
<evidence type="ECO:0000256" key="5">
    <source>
        <dbReference type="ARBA" id="ARBA00022989"/>
    </source>
</evidence>
<feature type="transmembrane region" description="Helical" evidence="7">
    <location>
        <begin position="717"/>
        <end position="735"/>
    </location>
</feature>
<feature type="transmembrane region" description="Helical" evidence="7">
    <location>
        <begin position="344"/>
        <end position="362"/>
    </location>
</feature>
<dbReference type="PANTHER" id="PTHR33406">
    <property type="entry name" value="MEMBRANE PROTEIN MJ1562-RELATED"/>
    <property type="match status" value="1"/>
</dbReference>
<evidence type="ECO:0000256" key="3">
    <source>
        <dbReference type="ARBA" id="ARBA00022475"/>
    </source>
</evidence>
<keyword evidence="3" id="KW-1003">Cell membrane</keyword>
<feature type="transmembrane region" description="Helical" evidence="7">
    <location>
        <begin position="411"/>
        <end position="430"/>
    </location>
</feature>
<sequence length="779" mass="84281">MTSAGFFNFIVRWRWPVIALTLVSFLALGSQAPKLRKDTSADAFINPEDPALINRDEVEALFNIAAPILVTVVNRSDTGIYNPGSLGLVQWISNNIQTMDNIDPDQITSLATEANIVGTFDGLEVEDFFEESPDSAERIQWIKSAIEDFPLYQGTLVARNGQATVVVAELIDENKAAQTYQSVVQLLQDAPLGNGDVIHVSGEGAVAGYLSAYIDNDAKKLNPLAAVIITIILIIAFRTVRGALIPNLIVILTAGGTIGAMAAAGVAFYAITNGLIVCMIGIAVADSVHIFSQYYEEIALDPDADAITITTRAMGNMWQPVTLTTFTTIAGFMALAATTTMPPIYYFGVFGALSVFLAWAYSMTTLPALLSFLKPKPSGAFKASANKAVRPTLSARMLHAVGKSVLSNPKFTVLFGFAVAVAAVIGATFVEPNEERIANFKTTEAIYIADQEVNQLMDGTYYLDVLVETGKVEGIYNPLVLRKIEETQRYLESIDGIKGSTSVVDFIKQMNKAVNENDEQTYEIPDDELLIAQLFFLYTASGDPTAFEDKIDGERRQALIRATLTQNKYSDNKLVVEDIQGWIDENFAGSGATATVTGDIPVSYHWIAPIMQNNLMSVILCSLAVVVMASILFGSVAAGLLVFIPVGLSILLIYAVMGVTGIWLSVSTSMFASIAIGLGVDFAVHTTHTMRHLLKEKQETWTESLTRLYAKSGRAQFFNFVAIALGFGALVTSDVPPLLKFGFLVAIAVSAAFIASLLLLPPLALVLKPKFLGEHRHED</sequence>
<proteinExistence type="inferred from homology"/>
<evidence type="ECO:0000313" key="9">
    <source>
        <dbReference type="EMBL" id="KKO12419.1"/>
    </source>
</evidence>
<dbReference type="AlphaFoldDB" id="A0A0F9Z576"/>
<feature type="transmembrane region" description="Helical" evidence="7">
    <location>
        <begin position="623"/>
        <end position="656"/>
    </location>
</feature>
<feature type="transmembrane region" description="Helical" evidence="7">
    <location>
        <begin position="244"/>
        <end position="268"/>
    </location>
</feature>
<evidence type="ECO:0000256" key="4">
    <source>
        <dbReference type="ARBA" id="ARBA00022692"/>
    </source>
</evidence>
<comment type="caution">
    <text evidence="9">The sequence shown here is derived from an EMBL/GenBank/DDBJ whole genome shotgun (WGS) entry which is preliminary data.</text>
</comment>
<keyword evidence="4 7" id="KW-0812">Transmembrane</keyword>
<dbReference type="Gene3D" id="1.20.1640.10">
    <property type="entry name" value="Multidrug efflux transporter AcrB transmembrane domain"/>
    <property type="match status" value="2"/>
</dbReference>
<evidence type="ECO:0000256" key="2">
    <source>
        <dbReference type="ARBA" id="ARBA00010157"/>
    </source>
</evidence>
<feature type="domain" description="SSD" evidence="8">
    <location>
        <begin position="248"/>
        <end position="372"/>
    </location>
</feature>
<dbReference type="InterPro" id="IPR050545">
    <property type="entry name" value="Mycobact_MmpL"/>
</dbReference>
<comment type="subcellular location">
    <subcellularLocation>
        <location evidence="1">Cell membrane</location>
        <topology evidence="1">Multi-pass membrane protein</topology>
    </subcellularLocation>
</comment>
<keyword evidence="6 7" id="KW-0472">Membrane</keyword>
<feature type="domain" description="SSD" evidence="8">
    <location>
        <begin position="638"/>
        <end position="766"/>
    </location>
</feature>
<dbReference type="GO" id="GO:0005886">
    <property type="term" value="C:plasma membrane"/>
    <property type="evidence" value="ECO:0007669"/>
    <property type="project" value="UniProtKB-SubCell"/>
</dbReference>
<feature type="transmembrane region" description="Helical" evidence="7">
    <location>
        <begin position="221"/>
        <end position="238"/>
    </location>
</feature>
<evidence type="ECO:0000256" key="6">
    <source>
        <dbReference type="ARBA" id="ARBA00023136"/>
    </source>
</evidence>
<dbReference type="SUPFAM" id="SSF82866">
    <property type="entry name" value="Multidrug efflux transporter AcrB transmembrane domain"/>
    <property type="match status" value="2"/>
</dbReference>
<comment type="similarity">
    <text evidence="2">Belongs to the resistance-nodulation-cell division (RND) (TC 2.A.6) family. MmpL subfamily.</text>
</comment>
<reference evidence="9" key="1">
    <citation type="journal article" date="2015" name="Nature">
        <title>Complex archaea that bridge the gap between prokaryotes and eukaryotes.</title>
        <authorList>
            <person name="Spang A."/>
            <person name="Saw J.H."/>
            <person name="Jorgensen S.L."/>
            <person name="Zaremba-Niedzwiedzka K."/>
            <person name="Martijn J."/>
            <person name="Lind A.E."/>
            <person name="van Eijk R."/>
            <person name="Schleper C."/>
            <person name="Guy L."/>
            <person name="Ettema T.J."/>
        </authorList>
    </citation>
    <scope>NUCLEOTIDE SEQUENCE</scope>
</reference>
<dbReference type="InterPro" id="IPR004869">
    <property type="entry name" value="MMPL_dom"/>
</dbReference>
<name>A0A0F9Z576_9ZZZZ</name>
<feature type="transmembrane region" description="Helical" evidence="7">
    <location>
        <begin position="6"/>
        <end position="28"/>
    </location>
</feature>
<gene>
    <name evidence="9" type="ORF">LCGC14_0004300</name>
</gene>
<feature type="transmembrane region" description="Helical" evidence="7">
    <location>
        <begin position="317"/>
        <end position="337"/>
    </location>
</feature>
<protein>
    <recommendedName>
        <fullName evidence="8">SSD domain-containing protein</fullName>
    </recommendedName>
</protein>